<keyword evidence="2" id="KW-0472">Membrane</keyword>
<dbReference type="EMBL" id="SPUK01000010">
    <property type="protein sequence ID" value="TQV94092.1"/>
    <property type="molecule type" value="Genomic_DNA"/>
</dbReference>
<protein>
    <submittedName>
        <fullName evidence="3">Uncharacterized protein</fullName>
    </submittedName>
</protein>
<evidence type="ECO:0000256" key="2">
    <source>
        <dbReference type="SAM" id="Phobius"/>
    </source>
</evidence>
<reference evidence="3 4" key="1">
    <citation type="journal article" date="2019" name="Appl. Microbiol. Biotechnol.">
        <title>Genome sequence of Isaria javanica and comparative genome analysis insights into family S53 peptidase evolution in fungal entomopathogens.</title>
        <authorList>
            <person name="Lin R."/>
            <person name="Zhang X."/>
            <person name="Xin B."/>
            <person name="Zou M."/>
            <person name="Gao Y."/>
            <person name="Qin F."/>
            <person name="Hu Q."/>
            <person name="Xie B."/>
            <person name="Cheng X."/>
        </authorList>
    </citation>
    <scope>NUCLEOTIDE SEQUENCE [LARGE SCALE GENOMIC DNA]</scope>
    <source>
        <strain evidence="3 4">IJ1G</strain>
    </source>
</reference>
<feature type="compositionally biased region" description="Basic and acidic residues" evidence="1">
    <location>
        <begin position="274"/>
        <end position="285"/>
    </location>
</feature>
<keyword evidence="2" id="KW-0812">Transmembrane</keyword>
<keyword evidence="2" id="KW-1133">Transmembrane helix</keyword>
<sequence length="285" mass="29571">MLSTSFSLVDLPQLSTLPLPFFLFLHPAALGGSPLHRRDQPHVRLAQPLQALARTSELAFSDVERGAQRGRGAARRRQSLTQGPDLDPGVSQVRLEGPPSAPSGSSGSSSPPVGHAGTLQQCPAPIPTPPTPPTPPPAAAAAASHLSLGGYELGFERLHRLAGGPRLPFGTVTTTSTAAAFFFVFAFFGLACQRRGAALALRRLEQLHAEPDVVHKTGVPGLRLLQLLGYAPQPFQDCAFGCPLARGGGRRGGGGGGVKQAIGRAGGPASKSGRQGDSREQRANS</sequence>
<name>A0A545UX99_9HYPO</name>
<evidence type="ECO:0000313" key="3">
    <source>
        <dbReference type="EMBL" id="TQV94092.1"/>
    </source>
</evidence>
<feature type="compositionally biased region" description="Low complexity" evidence="1">
    <location>
        <begin position="102"/>
        <end position="112"/>
    </location>
</feature>
<accession>A0A545UX99</accession>
<proteinExistence type="predicted"/>
<feature type="region of interest" description="Disordered" evidence="1">
    <location>
        <begin position="250"/>
        <end position="285"/>
    </location>
</feature>
<evidence type="ECO:0000313" key="4">
    <source>
        <dbReference type="Proteomes" id="UP000315783"/>
    </source>
</evidence>
<keyword evidence="4" id="KW-1185">Reference proteome</keyword>
<feature type="transmembrane region" description="Helical" evidence="2">
    <location>
        <begin position="167"/>
        <end position="192"/>
    </location>
</feature>
<feature type="compositionally biased region" description="Pro residues" evidence="1">
    <location>
        <begin position="124"/>
        <end position="138"/>
    </location>
</feature>
<feature type="region of interest" description="Disordered" evidence="1">
    <location>
        <begin position="63"/>
        <end position="141"/>
    </location>
</feature>
<dbReference type="Proteomes" id="UP000315783">
    <property type="component" value="Unassembled WGS sequence"/>
</dbReference>
<dbReference type="AlphaFoldDB" id="A0A545UX99"/>
<organism evidence="3 4">
    <name type="scientific">Cordyceps javanica</name>
    <dbReference type="NCBI Taxonomy" id="43265"/>
    <lineage>
        <taxon>Eukaryota</taxon>
        <taxon>Fungi</taxon>
        <taxon>Dikarya</taxon>
        <taxon>Ascomycota</taxon>
        <taxon>Pezizomycotina</taxon>
        <taxon>Sordariomycetes</taxon>
        <taxon>Hypocreomycetidae</taxon>
        <taxon>Hypocreales</taxon>
        <taxon>Cordycipitaceae</taxon>
        <taxon>Cordyceps</taxon>
    </lineage>
</organism>
<gene>
    <name evidence="3" type="ORF">IF1G_06971</name>
</gene>
<evidence type="ECO:0000256" key="1">
    <source>
        <dbReference type="SAM" id="MobiDB-lite"/>
    </source>
</evidence>
<comment type="caution">
    <text evidence="3">The sequence shown here is derived from an EMBL/GenBank/DDBJ whole genome shotgun (WGS) entry which is preliminary data.</text>
</comment>